<gene>
    <name evidence="2" type="ORF">CIG75_11225</name>
</gene>
<sequence length="210" mass="23636">MTTKAVIEVLNGGKKGTQIKVLFNPNNYSLDHSNQFAWHTVPGLSMPIAQFVSGQTPSLSMELFLDCYGEDANADVRNYTRQIAGLLDVDKDLHAPPLVKFVWGSLKFQGIIEKLTQKFTMFSNKGNPVRATLNVTFKAVQGIKEQFQEIPRQSADRTKQKLLRQGDALWMIANDEYEDPSKWREIANANGIDNPKKLEAGRTLTIPRLE</sequence>
<organism evidence="2 3">
    <name type="scientific">Tumebacillus algifaecis</name>
    <dbReference type="NCBI Taxonomy" id="1214604"/>
    <lineage>
        <taxon>Bacteria</taxon>
        <taxon>Bacillati</taxon>
        <taxon>Bacillota</taxon>
        <taxon>Bacilli</taxon>
        <taxon>Bacillales</taxon>
        <taxon>Alicyclobacillaceae</taxon>
        <taxon>Tumebacillus</taxon>
    </lineage>
</organism>
<dbReference type="EMBL" id="CP022657">
    <property type="protein sequence ID" value="ASS75494.1"/>
    <property type="molecule type" value="Genomic_DNA"/>
</dbReference>
<dbReference type="PROSITE" id="PS51782">
    <property type="entry name" value="LYSM"/>
    <property type="match status" value="1"/>
</dbReference>
<dbReference type="RefSeq" id="WP_094236738.1">
    <property type="nucleotide sequence ID" value="NZ_CP022657.1"/>
</dbReference>
<dbReference type="Pfam" id="PF19266">
    <property type="entry name" value="CIS_tube"/>
    <property type="match status" value="1"/>
</dbReference>
<evidence type="ECO:0000313" key="3">
    <source>
        <dbReference type="Proteomes" id="UP000214688"/>
    </source>
</evidence>
<protein>
    <submittedName>
        <fullName evidence="2">Peptidoglycan-binding protein</fullName>
    </submittedName>
</protein>
<dbReference type="KEGG" id="tab:CIG75_11225"/>
<dbReference type="Pfam" id="PF01476">
    <property type="entry name" value="LysM"/>
    <property type="match status" value="1"/>
</dbReference>
<accession>A0A223D282</accession>
<dbReference type="AlphaFoldDB" id="A0A223D282"/>
<keyword evidence="3" id="KW-1185">Reference proteome</keyword>
<dbReference type="InterPro" id="IPR036779">
    <property type="entry name" value="LysM_dom_sf"/>
</dbReference>
<dbReference type="Proteomes" id="UP000214688">
    <property type="component" value="Chromosome"/>
</dbReference>
<reference evidence="2 3" key="1">
    <citation type="journal article" date="2015" name="Int. J. Syst. Evol. Microbiol.">
        <title>Tumebacillus algifaecis sp. nov., isolated from decomposing algal scum.</title>
        <authorList>
            <person name="Wu Y.F."/>
            <person name="Zhang B."/>
            <person name="Xing P."/>
            <person name="Wu Q.L."/>
            <person name="Liu S.J."/>
        </authorList>
    </citation>
    <scope>NUCLEOTIDE SEQUENCE [LARGE SCALE GENOMIC DNA]</scope>
    <source>
        <strain evidence="2 3">THMBR28</strain>
    </source>
</reference>
<dbReference type="OrthoDB" id="9815939at2"/>
<dbReference type="InterPro" id="IPR045361">
    <property type="entry name" value="CIS_tube_prot_N"/>
</dbReference>
<proteinExistence type="predicted"/>
<evidence type="ECO:0000259" key="1">
    <source>
        <dbReference type="PROSITE" id="PS51782"/>
    </source>
</evidence>
<dbReference type="InterPro" id="IPR018392">
    <property type="entry name" value="LysM"/>
</dbReference>
<evidence type="ECO:0000313" key="2">
    <source>
        <dbReference type="EMBL" id="ASS75494.1"/>
    </source>
</evidence>
<dbReference type="Gene3D" id="3.10.350.10">
    <property type="entry name" value="LysM domain"/>
    <property type="match status" value="1"/>
</dbReference>
<name>A0A223D282_9BACL</name>
<feature type="domain" description="LysM" evidence="1">
    <location>
        <begin position="159"/>
        <end position="206"/>
    </location>
</feature>